<keyword evidence="9 16" id="KW-0547">Nucleotide-binding</keyword>
<evidence type="ECO:0000256" key="1">
    <source>
        <dbReference type="ARBA" id="ARBA00001206"/>
    </source>
</evidence>
<keyword evidence="18" id="KW-1185">Reference proteome</keyword>
<sequence length="243" mass="27015">MSVTLCFDFGNTRLKCAIFHGDQFVKEIVLPDTTQETLLNLIRTENADQSVLSSVIHHDESIEILLKEHTHFHKISSESKKNIGTPFPKTTSVGADRWALLSGALNIFPHQHNLIIGLGSCITYNFLDCFDQFLGGAISPGLQMRFKAMNDHTALLPLVTPEWNFPLVGYDTKTNLLSGVILGMSKEIDGMIDAYKEKYDQLNVLLTGGDMVFFTPHLKNQVLADAQLTYKGIYSIGKLNGLV</sequence>
<dbReference type="GO" id="GO:0005524">
    <property type="term" value="F:ATP binding"/>
    <property type="evidence" value="ECO:0007669"/>
    <property type="project" value="UniProtKB-UniRule"/>
</dbReference>
<dbReference type="InterPro" id="IPR043129">
    <property type="entry name" value="ATPase_NBD"/>
</dbReference>
<protein>
    <recommendedName>
        <fullName evidence="15 16">Type III pantothenate kinase</fullName>
        <ecNumber evidence="6 16">2.7.1.33</ecNumber>
    </recommendedName>
    <alternativeName>
        <fullName evidence="16">PanK-III</fullName>
    </alternativeName>
    <alternativeName>
        <fullName evidence="16">Pantothenic acid kinase</fullName>
    </alternativeName>
</protein>
<name>A0A5P2GF15_9BACT</name>
<dbReference type="PANTHER" id="PTHR34265:SF1">
    <property type="entry name" value="TYPE III PANTOTHENATE KINASE"/>
    <property type="match status" value="1"/>
</dbReference>
<organism evidence="17 18">
    <name type="scientific">Rhizosphaericola mali</name>
    <dbReference type="NCBI Taxonomy" id="2545455"/>
    <lineage>
        <taxon>Bacteria</taxon>
        <taxon>Pseudomonadati</taxon>
        <taxon>Bacteroidota</taxon>
        <taxon>Chitinophagia</taxon>
        <taxon>Chitinophagales</taxon>
        <taxon>Chitinophagaceae</taxon>
        <taxon>Rhizosphaericola</taxon>
    </lineage>
</organism>
<reference evidence="17 18" key="1">
    <citation type="submission" date="2019-09" db="EMBL/GenBank/DDBJ databases">
        <title>Complete genome sequence of Arachidicoccus sp. B3-10 isolated from apple orchard soil.</title>
        <authorList>
            <person name="Kim H.S."/>
            <person name="Han K.-I."/>
            <person name="Suh M.K."/>
            <person name="Lee K.C."/>
            <person name="Eom M.K."/>
            <person name="Kim J.-S."/>
            <person name="Kang S.W."/>
            <person name="Sin Y."/>
            <person name="Lee J.-S."/>
        </authorList>
    </citation>
    <scope>NUCLEOTIDE SEQUENCE [LARGE SCALE GENOMIC DNA]</scope>
    <source>
        <strain evidence="17 18">B3-10</strain>
    </source>
</reference>
<dbReference type="Pfam" id="PF03309">
    <property type="entry name" value="Pan_kinase"/>
    <property type="match status" value="1"/>
</dbReference>
<dbReference type="GO" id="GO:0005737">
    <property type="term" value="C:cytoplasm"/>
    <property type="evidence" value="ECO:0007669"/>
    <property type="project" value="UniProtKB-SubCell"/>
</dbReference>
<evidence type="ECO:0000256" key="9">
    <source>
        <dbReference type="ARBA" id="ARBA00022741"/>
    </source>
</evidence>
<dbReference type="InterPro" id="IPR004619">
    <property type="entry name" value="Type_III_PanK"/>
</dbReference>
<dbReference type="PANTHER" id="PTHR34265">
    <property type="entry name" value="TYPE III PANTOTHENATE KINASE"/>
    <property type="match status" value="1"/>
</dbReference>
<evidence type="ECO:0000256" key="5">
    <source>
        <dbReference type="ARBA" id="ARBA00011738"/>
    </source>
</evidence>
<comment type="subcellular location">
    <subcellularLocation>
        <location evidence="3 16">Cytoplasm</location>
    </subcellularLocation>
</comment>
<comment type="function">
    <text evidence="16">Catalyzes the phosphorylation of pantothenate (Pan), the first step in CoA biosynthesis.</text>
</comment>
<dbReference type="CDD" id="cd24015">
    <property type="entry name" value="ASKHA_NBD_PanK-III"/>
    <property type="match status" value="1"/>
</dbReference>
<comment type="cofactor">
    <cofactor evidence="16">
        <name>NH4(+)</name>
        <dbReference type="ChEBI" id="CHEBI:28938"/>
    </cofactor>
    <cofactor evidence="16">
        <name>K(+)</name>
        <dbReference type="ChEBI" id="CHEBI:29103"/>
    </cofactor>
    <text evidence="16">A monovalent cation. Ammonium or potassium.</text>
</comment>
<keyword evidence="8 16" id="KW-0808">Transferase</keyword>
<comment type="catalytic activity">
    <reaction evidence="1 16">
        <text>(R)-pantothenate + ATP = (R)-4'-phosphopantothenate + ADP + H(+)</text>
        <dbReference type="Rhea" id="RHEA:16373"/>
        <dbReference type="ChEBI" id="CHEBI:10986"/>
        <dbReference type="ChEBI" id="CHEBI:15378"/>
        <dbReference type="ChEBI" id="CHEBI:29032"/>
        <dbReference type="ChEBI" id="CHEBI:30616"/>
        <dbReference type="ChEBI" id="CHEBI:456216"/>
        <dbReference type="EC" id="2.7.1.33"/>
    </reaction>
</comment>
<keyword evidence="10 16" id="KW-0418">Kinase</keyword>
<feature type="binding site" evidence="16">
    <location>
        <position position="172"/>
    </location>
    <ligand>
        <name>substrate</name>
    </ligand>
</feature>
<evidence type="ECO:0000256" key="14">
    <source>
        <dbReference type="ARBA" id="ARBA00038036"/>
    </source>
</evidence>
<comment type="pathway">
    <text evidence="4 16">Cofactor biosynthesis; coenzyme A biosynthesis; CoA from (R)-pantothenate: step 1/5.</text>
</comment>
<dbReference type="Gene3D" id="3.30.420.40">
    <property type="match status" value="2"/>
</dbReference>
<proteinExistence type="inferred from homology"/>
<evidence type="ECO:0000313" key="17">
    <source>
        <dbReference type="EMBL" id="QES90201.1"/>
    </source>
</evidence>
<dbReference type="GO" id="GO:0015937">
    <property type="term" value="P:coenzyme A biosynthetic process"/>
    <property type="evidence" value="ECO:0007669"/>
    <property type="project" value="UniProtKB-UniRule"/>
</dbReference>
<feature type="binding site" evidence="16">
    <location>
        <position position="120"/>
    </location>
    <ligand>
        <name>ATP</name>
        <dbReference type="ChEBI" id="CHEBI:30616"/>
    </ligand>
</feature>
<dbReference type="UniPathway" id="UPA00241">
    <property type="reaction ID" value="UER00352"/>
</dbReference>
<evidence type="ECO:0000256" key="10">
    <source>
        <dbReference type="ARBA" id="ARBA00022777"/>
    </source>
</evidence>
<evidence type="ECO:0000256" key="11">
    <source>
        <dbReference type="ARBA" id="ARBA00022840"/>
    </source>
</evidence>
<evidence type="ECO:0000256" key="4">
    <source>
        <dbReference type="ARBA" id="ARBA00005225"/>
    </source>
</evidence>
<evidence type="ECO:0000256" key="13">
    <source>
        <dbReference type="ARBA" id="ARBA00022993"/>
    </source>
</evidence>
<keyword evidence="12 16" id="KW-0630">Potassium</keyword>
<dbReference type="HAMAP" id="MF_01274">
    <property type="entry name" value="Pantothen_kinase_3"/>
    <property type="match status" value="1"/>
</dbReference>
<keyword evidence="11 16" id="KW-0067">ATP-binding</keyword>
<dbReference type="KEGG" id="arac:E0W69_016605"/>
<dbReference type="NCBIfam" id="TIGR00671">
    <property type="entry name" value="baf"/>
    <property type="match status" value="1"/>
</dbReference>
<evidence type="ECO:0000256" key="8">
    <source>
        <dbReference type="ARBA" id="ARBA00022679"/>
    </source>
</evidence>
<dbReference type="Proteomes" id="UP000292424">
    <property type="component" value="Chromosome"/>
</dbReference>
<evidence type="ECO:0000256" key="2">
    <source>
        <dbReference type="ARBA" id="ARBA00001958"/>
    </source>
</evidence>
<evidence type="ECO:0000256" key="15">
    <source>
        <dbReference type="ARBA" id="ARBA00040883"/>
    </source>
</evidence>
<comment type="subunit">
    <text evidence="5 16">Homodimer.</text>
</comment>
<feature type="binding site" evidence="16">
    <location>
        <begin position="94"/>
        <end position="97"/>
    </location>
    <ligand>
        <name>substrate</name>
    </ligand>
</feature>
<keyword evidence="7 16" id="KW-0963">Cytoplasm</keyword>
<comment type="cofactor">
    <cofactor evidence="2">
        <name>K(+)</name>
        <dbReference type="ChEBI" id="CHEBI:29103"/>
    </cofactor>
</comment>
<comment type="caution">
    <text evidence="16">Lacks conserved residue(s) required for the propagation of feature annotation.</text>
</comment>
<feature type="active site" description="Proton acceptor" evidence="16">
    <location>
        <position position="96"/>
    </location>
</feature>
<dbReference type="AlphaFoldDB" id="A0A5P2GF15"/>
<dbReference type="OrthoDB" id="9804707at2"/>
<evidence type="ECO:0000256" key="6">
    <source>
        <dbReference type="ARBA" id="ARBA00012102"/>
    </source>
</evidence>
<dbReference type="GO" id="GO:0004594">
    <property type="term" value="F:pantothenate kinase activity"/>
    <property type="evidence" value="ECO:0007669"/>
    <property type="project" value="UniProtKB-UniRule"/>
</dbReference>
<evidence type="ECO:0000256" key="12">
    <source>
        <dbReference type="ARBA" id="ARBA00022958"/>
    </source>
</evidence>
<dbReference type="EC" id="2.7.1.33" evidence="6 16"/>
<evidence type="ECO:0000256" key="7">
    <source>
        <dbReference type="ARBA" id="ARBA00022490"/>
    </source>
</evidence>
<evidence type="ECO:0000256" key="3">
    <source>
        <dbReference type="ARBA" id="ARBA00004496"/>
    </source>
</evidence>
<gene>
    <name evidence="16" type="primary">coaX</name>
    <name evidence="17" type="ORF">E0W69_016605</name>
</gene>
<feature type="binding site" evidence="16">
    <location>
        <position position="87"/>
    </location>
    <ligand>
        <name>substrate</name>
    </ligand>
</feature>
<dbReference type="RefSeq" id="WP_131331157.1">
    <property type="nucleotide sequence ID" value="NZ_CP044016.1"/>
</dbReference>
<evidence type="ECO:0000256" key="16">
    <source>
        <dbReference type="HAMAP-Rule" id="MF_01274"/>
    </source>
</evidence>
<dbReference type="SUPFAM" id="SSF53067">
    <property type="entry name" value="Actin-like ATPase domain"/>
    <property type="match status" value="2"/>
</dbReference>
<accession>A0A5P2GF15</accession>
<dbReference type="EMBL" id="CP044016">
    <property type="protein sequence ID" value="QES90201.1"/>
    <property type="molecule type" value="Genomic_DNA"/>
</dbReference>
<evidence type="ECO:0000313" key="18">
    <source>
        <dbReference type="Proteomes" id="UP000292424"/>
    </source>
</evidence>
<feature type="binding site" evidence="16">
    <location>
        <begin position="8"/>
        <end position="15"/>
    </location>
    <ligand>
        <name>ATP</name>
        <dbReference type="ChEBI" id="CHEBI:30616"/>
    </ligand>
</feature>
<comment type="similarity">
    <text evidence="14 16">Belongs to the type III pantothenate kinase family.</text>
</comment>
<keyword evidence="13 16" id="KW-0173">Coenzyme A biosynthesis</keyword>